<proteinExistence type="predicted"/>
<feature type="compositionally biased region" description="Polar residues" evidence="1">
    <location>
        <begin position="8"/>
        <end position="21"/>
    </location>
</feature>
<reference evidence="2" key="2">
    <citation type="submission" date="2020-09" db="EMBL/GenBank/DDBJ databases">
        <authorList>
            <person name="Sun Q."/>
            <person name="Ohkuma M."/>
        </authorList>
    </citation>
    <scope>NUCLEOTIDE SEQUENCE</scope>
    <source>
        <strain evidence="2">JCM 4815</strain>
    </source>
</reference>
<comment type="caution">
    <text evidence="2">The sequence shown here is derived from an EMBL/GenBank/DDBJ whole genome shotgun (WGS) entry which is preliminary data.</text>
</comment>
<protein>
    <submittedName>
        <fullName evidence="2">Uncharacterized protein</fullName>
    </submittedName>
</protein>
<dbReference type="AlphaFoldDB" id="A0A918USB4"/>
<keyword evidence="3" id="KW-1185">Reference proteome</keyword>
<evidence type="ECO:0000313" key="2">
    <source>
        <dbReference type="EMBL" id="GGZ29944.1"/>
    </source>
</evidence>
<dbReference type="Proteomes" id="UP000622166">
    <property type="component" value="Unassembled WGS sequence"/>
</dbReference>
<feature type="region of interest" description="Disordered" evidence="1">
    <location>
        <begin position="8"/>
        <end position="33"/>
    </location>
</feature>
<organism evidence="2 3">
    <name type="scientific">Streptomyces poonensis</name>
    <dbReference type="NCBI Taxonomy" id="68255"/>
    <lineage>
        <taxon>Bacteria</taxon>
        <taxon>Bacillati</taxon>
        <taxon>Actinomycetota</taxon>
        <taxon>Actinomycetes</taxon>
        <taxon>Kitasatosporales</taxon>
        <taxon>Streptomycetaceae</taxon>
        <taxon>Streptomyces</taxon>
    </lineage>
</organism>
<evidence type="ECO:0000256" key="1">
    <source>
        <dbReference type="SAM" id="MobiDB-lite"/>
    </source>
</evidence>
<accession>A0A918USB4</accession>
<dbReference type="EMBL" id="BMVW01000014">
    <property type="protein sequence ID" value="GGZ29944.1"/>
    <property type="molecule type" value="Genomic_DNA"/>
</dbReference>
<name>A0A918USB4_9ACTN</name>
<sequence length="105" mass="11247">MVILVAWRQSSSSTAKHQPSASDKKAAVPDGSRTLTSIQQNSFNEPRVDIMFSLSFGAGLLALAVPMRWCGPVSALSFGGGASPMPQREGRLGVEVSSVLRWAEW</sequence>
<gene>
    <name evidence="2" type="ORF">GCM10010365_57980</name>
</gene>
<reference evidence="2" key="1">
    <citation type="journal article" date="2014" name="Int. J. Syst. Evol. Microbiol.">
        <title>Complete genome sequence of Corynebacterium casei LMG S-19264T (=DSM 44701T), isolated from a smear-ripened cheese.</title>
        <authorList>
            <consortium name="US DOE Joint Genome Institute (JGI-PGF)"/>
            <person name="Walter F."/>
            <person name="Albersmeier A."/>
            <person name="Kalinowski J."/>
            <person name="Ruckert C."/>
        </authorList>
    </citation>
    <scope>NUCLEOTIDE SEQUENCE</scope>
    <source>
        <strain evidence="2">JCM 4815</strain>
    </source>
</reference>
<evidence type="ECO:0000313" key="3">
    <source>
        <dbReference type="Proteomes" id="UP000622166"/>
    </source>
</evidence>